<feature type="domain" description="Galactofuranosyltransferase GlfT2 N-terminal" evidence="6">
    <location>
        <begin position="9"/>
        <end position="134"/>
    </location>
</feature>
<reference evidence="7 8" key="1">
    <citation type="submission" date="2012-06" db="EMBL/GenBank/DDBJ databases">
        <title>Finished chromosome of genome of Chroococcidiopsis thermalis PCC 7203.</title>
        <authorList>
            <consortium name="US DOE Joint Genome Institute"/>
            <person name="Gugger M."/>
            <person name="Coursin T."/>
            <person name="Rippka R."/>
            <person name="Tandeau De Marsac N."/>
            <person name="Huntemann M."/>
            <person name="Wei C.-L."/>
            <person name="Han J."/>
            <person name="Detter J.C."/>
            <person name="Han C."/>
            <person name="Tapia R."/>
            <person name="Davenport K."/>
            <person name="Daligault H."/>
            <person name="Erkkila T."/>
            <person name="Gu W."/>
            <person name="Munk A.C.C."/>
            <person name="Teshima H."/>
            <person name="Xu Y."/>
            <person name="Chain P."/>
            <person name="Chen A."/>
            <person name="Krypides N."/>
            <person name="Mavromatis K."/>
            <person name="Markowitz V."/>
            <person name="Szeto E."/>
            <person name="Ivanova N."/>
            <person name="Mikhailova N."/>
            <person name="Ovchinnikova G."/>
            <person name="Pagani I."/>
            <person name="Pati A."/>
            <person name="Goodwin L."/>
            <person name="Peters L."/>
            <person name="Pitluck S."/>
            <person name="Woyke T."/>
            <person name="Kerfeld C."/>
        </authorList>
    </citation>
    <scope>NUCLEOTIDE SEQUENCE [LARGE SCALE GENOMIC DNA]</scope>
    <source>
        <strain evidence="7 8">PCC 7203</strain>
    </source>
</reference>
<comment type="similarity">
    <text evidence="2">Belongs to the glycosyltransferase 2 family.</text>
</comment>
<dbReference type="Proteomes" id="UP000010384">
    <property type="component" value="Chromosome"/>
</dbReference>
<dbReference type="InterPro" id="IPR029044">
    <property type="entry name" value="Nucleotide-diphossugar_trans"/>
</dbReference>
<dbReference type="EMBL" id="CP003597">
    <property type="protein sequence ID" value="AFY88600.1"/>
    <property type="molecule type" value="Genomic_DNA"/>
</dbReference>
<evidence type="ECO:0000259" key="6">
    <source>
        <dbReference type="Pfam" id="PF17994"/>
    </source>
</evidence>
<name>K9U186_CHRTP</name>
<organism evidence="7 8">
    <name type="scientific">Chroococcidiopsis thermalis (strain PCC 7203)</name>
    <dbReference type="NCBI Taxonomy" id="251229"/>
    <lineage>
        <taxon>Bacteria</taxon>
        <taxon>Bacillati</taxon>
        <taxon>Cyanobacteriota</taxon>
        <taxon>Cyanophyceae</taxon>
        <taxon>Chroococcidiopsidales</taxon>
        <taxon>Chroococcidiopsidaceae</taxon>
        <taxon>Chroococcidiopsis</taxon>
    </lineage>
</organism>
<comment type="pathway">
    <text evidence="1">Cell wall biogenesis; cell wall polysaccharide biosynthesis.</text>
</comment>
<dbReference type="PANTHER" id="PTHR43179">
    <property type="entry name" value="RHAMNOSYLTRANSFERASE WBBL"/>
    <property type="match status" value="1"/>
</dbReference>
<dbReference type="Pfam" id="PF00535">
    <property type="entry name" value="Glycos_transf_2"/>
    <property type="match status" value="1"/>
</dbReference>
<dbReference type="OrthoDB" id="3225550at2"/>
<dbReference type="HOGENOM" id="CLU_019973_1_1_3"/>
<protein>
    <submittedName>
        <fullName evidence="7">Glycosyl transferase family 2</fullName>
    </submittedName>
</protein>
<sequence length="624" mass="72252">MHIVGRTKLPKSAEVAKLYLQCNDKAAIDYSAETPEVVFALQGFISTNSYFNSLYETFYTKYTTLDRLFYLLNLEGDFQVSVYREISSRVSETNSRQLLSREKFLNCKIGKATEIELPELQQIQTERGRIYFELECLSQSGKLRESFLATPQLPEREVSLAVVACTFQKEAFIKRTIKTILQDKLLQSKSIEILIVDNAGTLNHSEFSDRKTKLISQRNIGGSGGFTRGIVEALSSNRNSHILLLDDDIELESEAIYRVITLNEYAKHDLVIAGSMLDLSQKHQLYEAGALYNKALHNRDFQAFNIVRLHHHLDLQNVSNLNLLVETEPIDSAGFYFLSVPRTIFESVGLLLPLFLKVDDTEFCLRVQERYGNDVIVAFPGIAVWHEPFFAKSSIWNYYYYRNDSIVQAMHGTLRYADAIAHFTKAIVSSLLVFDYKNAQMLIQAFEDYLQGAKILQHADPEQWHSQIVKLDRSCQTQHIQYHNLPSHRQTEQDSTATFMEKIVSLLTLNGHFLPNVFTQDKDVLLWQTAEHADRRSRAFRKKRILIFKEGGQCLYRNELDKSRGIKLLVRWIAIAMKSRIEWSKVTREWQQARRELTSLQFWRRYLNLEKSSLEKSEHQDLVV</sequence>
<dbReference type="InterPro" id="IPR040492">
    <property type="entry name" value="GlfT2_N"/>
</dbReference>
<dbReference type="GO" id="GO:0016757">
    <property type="term" value="F:glycosyltransferase activity"/>
    <property type="evidence" value="ECO:0007669"/>
    <property type="project" value="UniProtKB-KW"/>
</dbReference>
<evidence type="ECO:0000313" key="8">
    <source>
        <dbReference type="Proteomes" id="UP000010384"/>
    </source>
</evidence>
<dbReference type="KEGG" id="cthe:Chro_3133"/>
<dbReference type="eggNOG" id="COG1216">
    <property type="taxonomic scope" value="Bacteria"/>
</dbReference>
<dbReference type="RefSeq" id="WP_015155146.1">
    <property type="nucleotide sequence ID" value="NC_019695.1"/>
</dbReference>
<proteinExistence type="inferred from homology"/>
<dbReference type="InParanoid" id="K9U186"/>
<dbReference type="AlphaFoldDB" id="K9U186"/>
<dbReference type="InterPro" id="IPR001173">
    <property type="entry name" value="Glyco_trans_2-like"/>
</dbReference>
<keyword evidence="4 7" id="KW-0808">Transferase</keyword>
<evidence type="ECO:0000259" key="5">
    <source>
        <dbReference type="Pfam" id="PF00535"/>
    </source>
</evidence>
<dbReference type="PANTHER" id="PTHR43179:SF12">
    <property type="entry name" value="GALACTOFURANOSYLTRANSFERASE GLFT2"/>
    <property type="match status" value="1"/>
</dbReference>
<evidence type="ECO:0000256" key="2">
    <source>
        <dbReference type="ARBA" id="ARBA00006739"/>
    </source>
</evidence>
<dbReference type="CDD" id="cd00761">
    <property type="entry name" value="Glyco_tranf_GTA_type"/>
    <property type="match status" value="1"/>
</dbReference>
<dbReference type="SUPFAM" id="SSF53448">
    <property type="entry name" value="Nucleotide-diphospho-sugar transferases"/>
    <property type="match status" value="1"/>
</dbReference>
<accession>K9U186</accession>
<evidence type="ECO:0000256" key="3">
    <source>
        <dbReference type="ARBA" id="ARBA00022676"/>
    </source>
</evidence>
<keyword evidence="8" id="KW-1185">Reference proteome</keyword>
<feature type="domain" description="Glycosyltransferase 2-like" evidence="5">
    <location>
        <begin position="162"/>
        <end position="276"/>
    </location>
</feature>
<dbReference type="Gene3D" id="3.90.550.60">
    <property type="match status" value="1"/>
</dbReference>
<gene>
    <name evidence="7" type="ORF">Chro_3133</name>
</gene>
<evidence type="ECO:0000256" key="4">
    <source>
        <dbReference type="ARBA" id="ARBA00022679"/>
    </source>
</evidence>
<evidence type="ECO:0000313" key="7">
    <source>
        <dbReference type="EMBL" id="AFY88600.1"/>
    </source>
</evidence>
<dbReference type="Pfam" id="PF17994">
    <property type="entry name" value="Glft2_N"/>
    <property type="match status" value="1"/>
</dbReference>
<evidence type="ECO:0000256" key="1">
    <source>
        <dbReference type="ARBA" id="ARBA00004776"/>
    </source>
</evidence>
<keyword evidence="3" id="KW-0328">Glycosyltransferase</keyword>
<dbReference type="STRING" id="251229.Chro_3133"/>